<feature type="domain" description="Cytochrome c" evidence="6">
    <location>
        <begin position="205"/>
        <end position="323"/>
    </location>
</feature>
<keyword evidence="8" id="KW-1185">Reference proteome</keyword>
<dbReference type="EMBL" id="CP012836">
    <property type="protein sequence ID" value="AMQ55934.1"/>
    <property type="molecule type" value="Genomic_DNA"/>
</dbReference>
<dbReference type="InterPro" id="IPR036909">
    <property type="entry name" value="Cyt_c-like_dom_sf"/>
</dbReference>
<name>A0A142ELC9_9BACT</name>
<dbReference type="PANTHER" id="PTHR35008:SF4">
    <property type="entry name" value="BLL4482 PROTEIN"/>
    <property type="match status" value="1"/>
</dbReference>
<evidence type="ECO:0000256" key="4">
    <source>
        <dbReference type="PROSITE-ProRule" id="PRU00433"/>
    </source>
</evidence>
<dbReference type="KEGG" id="alm:AO498_05885"/>
<organism evidence="7 8">
    <name type="scientific">Algoriphagus sanaruensis</name>
    <dbReference type="NCBI Taxonomy" id="1727163"/>
    <lineage>
        <taxon>Bacteria</taxon>
        <taxon>Pseudomonadati</taxon>
        <taxon>Bacteroidota</taxon>
        <taxon>Cytophagia</taxon>
        <taxon>Cytophagales</taxon>
        <taxon>Cyclobacteriaceae</taxon>
        <taxon>Algoriphagus</taxon>
    </lineage>
</organism>
<evidence type="ECO:0000313" key="8">
    <source>
        <dbReference type="Proteomes" id="UP000073816"/>
    </source>
</evidence>
<sequence>MPIIQFESTMKKLFKVFGYVMGAIILLLACTLAFLQLGFPKVDPAEEISIDYTPDRIERGAYLANHVAVCMDCHSKRDFSQFSGPPTPGTLGAGGDRFDHKIGLPGVFYAKNITPFGIGDYTDGELFRLITTGVTNEGSPMFPLMPYSYYGKMDREDIYDIIAYVRSLPSIENDIPDSEADFPVNLILRTMPKNPELVQKPSRDDQVAYGAYMVNASGCAECHTQITPQGVINPELAFGGGRSFPFPDGSVVTSSNITPDVETGIGSWSEEDFVKRFKFYSDSGYVNPKVMPGEFNSIMPWTMYAGMKEEDLKAIYAYLTSLKPMKNEIVKFTSSSE</sequence>
<gene>
    <name evidence="7" type="ORF">AO498_05885</name>
</gene>
<evidence type="ECO:0000259" key="6">
    <source>
        <dbReference type="PROSITE" id="PS51007"/>
    </source>
</evidence>
<evidence type="ECO:0000256" key="3">
    <source>
        <dbReference type="ARBA" id="ARBA00023004"/>
    </source>
</evidence>
<dbReference type="PANTHER" id="PTHR35008">
    <property type="entry name" value="BLL4482 PROTEIN-RELATED"/>
    <property type="match status" value="1"/>
</dbReference>
<reference evidence="8" key="1">
    <citation type="submission" date="2015-09" db="EMBL/GenBank/DDBJ databases">
        <title>Complete sequence of Algoriphagus sp. M8-2.</title>
        <authorList>
            <person name="Shintani M."/>
        </authorList>
    </citation>
    <scope>NUCLEOTIDE SEQUENCE [LARGE SCALE GENOMIC DNA]</scope>
    <source>
        <strain evidence="8">M8-2</strain>
    </source>
</reference>
<evidence type="ECO:0000256" key="1">
    <source>
        <dbReference type="ARBA" id="ARBA00022617"/>
    </source>
</evidence>
<keyword evidence="5" id="KW-0812">Transmembrane</keyword>
<keyword evidence="3 4" id="KW-0408">Iron</keyword>
<keyword evidence="5" id="KW-0472">Membrane</keyword>
<keyword evidence="2 4" id="KW-0479">Metal-binding</keyword>
<dbReference type="GO" id="GO:0009055">
    <property type="term" value="F:electron transfer activity"/>
    <property type="evidence" value="ECO:0007669"/>
    <property type="project" value="InterPro"/>
</dbReference>
<accession>A0A142ELC9</accession>
<dbReference type="PATRIC" id="fig|1727163.4.peg.1223"/>
<dbReference type="GO" id="GO:0020037">
    <property type="term" value="F:heme binding"/>
    <property type="evidence" value="ECO:0007669"/>
    <property type="project" value="InterPro"/>
</dbReference>
<dbReference type="SUPFAM" id="SSF46626">
    <property type="entry name" value="Cytochrome c"/>
    <property type="match status" value="2"/>
</dbReference>
<reference evidence="7 8" key="2">
    <citation type="journal article" date="2016" name="Genome Announc.">
        <title>Complete Genome Sequence of Algoriphagus sp. Strain M8-2, Isolated from a Brackish Lake.</title>
        <authorList>
            <person name="Muraguchi Y."/>
            <person name="Kushimoto K."/>
            <person name="Ohtsubo Y."/>
            <person name="Suzuki T."/>
            <person name="Dohra H."/>
            <person name="Kimbara K."/>
            <person name="Shintani M."/>
        </authorList>
    </citation>
    <scope>NUCLEOTIDE SEQUENCE [LARGE SCALE GENOMIC DNA]</scope>
    <source>
        <strain evidence="7 8">M8-2</strain>
    </source>
</reference>
<dbReference type="InterPro" id="IPR009056">
    <property type="entry name" value="Cyt_c-like_dom"/>
</dbReference>
<keyword evidence="1 4" id="KW-0349">Heme</keyword>
<evidence type="ECO:0000313" key="7">
    <source>
        <dbReference type="EMBL" id="AMQ55934.1"/>
    </source>
</evidence>
<dbReference type="Proteomes" id="UP000073816">
    <property type="component" value="Chromosome"/>
</dbReference>
<evidence type="ECO:0000256" key="2">
    <source>
        <dbReference type="ARBA" id="ARBA00022723"/>
    </source>
</evidence>
<dbReference type="Gene3D" id="1.10.760.10">
    <property type="entry name" value="Cytochrome c-like domain"/>
    <property type="match status" value="2"/>
</dbReference>
<dbReference type="STRING" id="1727163.AO498_05885"/>
<feature type="domain" description="Cytochrome c" evidence="6">
    <location>
        <begin position="55"/>
        <end position="169"/>
    </location>
</feature>
<dbReference type="GO" id="GO:0046872">
    <property type="term" value="F:metal ion binding"/>
    <property type="evidence" value="ECO:0007669"/>
    <property type="project" value="UniProtKB-KW"/>
</dbReference>
<protein>
    <submittedName>
        <fullName evidence="7">Cytochrome C</fullName>
    </submittedName>
</protein>
<dbReference type="AlphaFoldDB" id="A0A142ELC9"/>
<dbReference type="InterPro" id="IPR051459">
    <property type="entry name" value="Cytochrome_c-type_DH"/>
</dbReference>
<evidence type="ECO:0000256" key="5">
    <source>
        <dbReference type="SAM" id="Phobius"/>
    </source>
</evidence>
<proteinExistence type="predicted"/>
<keyword evidence="5" id="KW-1133">Transmembrane helix</keyword>
<feature type="transmembrane region" description="Helical" evidence="5">
    <location>
        <begin position="16"/>
        <end position="39"/>
    </location>
</feature>
<dbReference type="PROSITE" id="PS51007">
    <property type="entry name" value="CYTC"/>
    <property type="match status" value="2"/>
</dbReference>